<evidence type="ECO:0000313" key="9">
    <source>
        <dbReference type="EMBL" id="PJF17956.1"/>
    </source>
</evidence>
<evidence type="ECO:0000256" key="2">
    <source>
        <dbReference type="ARBA" id="ARBA00004604"/>
    </source>
</evidence>
<name>A0A2H9TJN7_9FUNG</name>
<dbReference type="InterPro" id="IPR036345">
    <property type="entry name" value="ExoRNase_PH_dom2_sf"/>
</dbReference>
<dbReference type="STRING" id="1246581.A0A2H9TJN7"/>
<dbReference type="InterPro" id="IPR050590">
    <property type="entry name" value="Exosome_comp_Rrp42_subfam"/>
</dbReference>
<dbReference type="GO" id="GO:0034476">
    <property type="term" value="P:U5 snRNA 3'-end processing"/>
    <property type="evidence" value="ECO:0007669"/>
    <property type="project" value="TreeGrafter"/>
</dbReference>
<protein>
    <recommendedName>
        <fullName evidence="6">Ribosomal RNA-processing protein 42</fullName>
    </recommendedName>
</protein>
<evidence type="ECO:0000313" key="10">
    <source>
        <dbReference type="Proteomes" id="UP000240830"/>
    </source>
</evidence>
<dbReference type="AlphaFoldDB" id="A0A2H9TJN7"/>
<dbReference type="CDD" id="cd11367">
    <property type="entry name" value="RNase_PH_RRP42"/>
    <property type="match status" value="1"/>
</dbReference>
<dbReference type="GO" id="GO:0071035">
    <property type="term" value="P:nuclear polyadenylation-dependent rRNA catabolic process"/>
    <property type="evidence" value="ECO:0007669"/>
    <property type="project" value="TreeGrafter"/>
</dbReference>
<evidence type="ECO:0000256" key="6">
    <source>
        <dbReference type="ARBA" id="ARBA00042523"/>
    </source>
</evidence>
<evidence type="ECO:0000256" key="3">
    <source>
        <dbReference type="ARBA" id="ARBA00006678"/>
    </source>
</evidence>
<dbReference type="GO" id="GO:0000176">
    <property type="term" value="C:nuclear exosome (RNase complex)"/>
    <property type="evidence" value="ECO:0007669"/>
    <property type="project" value="TreeGrafter"/>
</dbReference>
<evidence type="ECO:0000256" key="1">
    <source>
        <dbReference type="ARBA" id="ARBA00004496"/>
    </source>
</evidence>
<dbReference type="GO" id="GO:0034473">
    <property type="term" value="P:U1 snRNA 3'-end processing"/>
    <property type="evidence" value="ECO:0007669"/>
    <property type="project" value="TreeGrafter"/>
</dbReference>
<dbReference type="GO" id="GO:0000177">
    <property type="term" value="C:cytoplasmic exosome (RNase complex)"/>
    <property type="evidence" value="ECO:0007669"/>
    <property type="project" value="TreeGrafter"/>
</dbReference>
<reference evidence="9 10" key="1">
    <citation type="submission" date="2016-10" db="EMBL/GenBank/DDBJ databases">
        <title>The genome of Paramicrosporidium saccamoebae is the missing link in understanding Cryptomycota and Microsporidia evolution.</title>
        <authorList>
            <person name="Quandt C.A."/>
            <person name="Beaudet D."/>
            <person name="Corsaro D."/>
            <person name="Michel R."/>
            <person name="Corradi N."/>
            <person name="James T."/>
        </authorList>
    </citation>
    <scope>NUCLEOTIDE SEQUENCE [LARGE SCALE GENOMIC DNA]</scope>
    <source>
        <strain evidence="9 10">KSL3</strain>
    </source>
</reference>
<keyword evidence="10" id="KW-1185">Reference proteome</keyword>
<dbReference type="Pfam" id="PF03725">
    <property type="entry name" value="RNase_PH_C"/>
    <property type="match status" value="1"/>
</dbReference>
<dbReference type="GO" id="GO:0016075">
    <property type="term" value="P:rRNA catabolic process"/>
    <property type="evidence" value="ECO:0007669"/>
    <property type="project" value="TreeGrafter"/>
</dbReference>
<sequence length="288" mass="30545">MLIGGVNPTGRVTLSPSEMQYIAGGIKQNLRADGRSRVDWRVASGELGPVPQAAGSARFRLGGTDVIVSVKGDIGKPTLEKPLEGSVICTVDSSTVFSMNSSLGGTNEDRQMQQRNDELTVILNDILVKSGAIDLELFSLVPGKHCWVLYIDVLVLDYDGNLIDTIVMAARLAISSMRLPKVRIEEGGEATEVVLAEDVDSSRIIDISRLPVAVTIGKLGDGFLVDPSGAEETCCDAGLIIALLGDNVVMMRKLGCGMLDPGLLTEYISAAQTASVHLNTLSSNCISK</sequence>
<evidence type="ECO:0000256" key="4">
    <source>
        <dbReference type="ARBA" id="ARBA00022490"/>
    </source>
</evidence>
<dbReference type="InterPro" id="IPR001247">
    <property type="entry name" value="ExoRNase_PH_dom1"/>
</dbReference>
<dbReference type="EMBL" id="MTSL01000150">
    <property type="protein sequence ID" value="PJF17956.1"/>
    <property type="molecule type" value="Genomic_DNA"/>
</dbReference>
<dbReference type="GO" id="GO:0071028">
    <property type="term" value="P:nuclear mRNA surveillance"/>
    <property type="evidence" value="ECO:0007669"/>
    <property type="project" value="TreeGrafter"/>
</dbReference>
<dbReference type="InterPro" id="IPR015847">
    <property type="entry name" value="ExoRNase_PH_dom2"/>
</dbReference>
<evidence type="ECO:0000256" key="5">
    <source>
        <dbReference type="ARBA" id="ARBA00022835"/>
    </source>
</evidence>
<dbReference type="SUPFAM" id="SSF55666">
    <property type="entry name" value="Ribonuclease PH domain 2-like"/>
    <property type="match status" value="1"/>
</dbReference>
<dbReference type="PANTHER" id="PTHR11097:SF8">
    <property type="entry name" value="EXOSOME COMPLEX COMPONENT RRP42"/>
    <property type="match status" value="1"/>
</dbReference>
<keyword evidence="5" id="KW-0271">Exosome</keyword>
<dbReference type="GO" id="GO:0035925">
    <property type="term" value="F:mRNA 3'-UTR AU-rich region binding"/>
    <property type="evidence" value="ECO:0007669"/>
    <property type="project" value="TreeGrafter"/>
</dbReference>
<comment type="subcellular location">
    <subcellularLocation>
        <location evidence="1">Cytoplasm</location>
    </subcellularLocation>
    <subcellularLocation>
        <location evidence="2">Nucleus</location>
        <location evidence="2">Nucleolus</location>
    </subcellularLocation>
</comment>
<gene>
    <name evidence="9" type="ORF">PSACC_02242</name>
</gene>
<accession>A0A2H9TJN7</accession>
<comment type="caution">
    <text evidence="9">The sequence shown here is derived from an EMBL/GenBank/DDBJ whole genome shotgun (WGS) entry which is preliminary data.</text>
</comment>
<keyword evidence="4" id="KW-0963">Cytoplasm</keyword>
<dbReference type="Pfam" id="PF01138">
    <property type="entry name" value="RNase_PH"/>
    <property type="match status" value="1"/>
</dbReference>
<evidence type="ECO:0000259" key="8">
    <source>
        <dbReference type="Pfam" id="PF03725"/>
    </source>
</evidence>
<dbReference type="PANTHER" id="PTHR11097">
    <property type="entry name" value="EXOSOME COMPLEX EXONUCLEASE RIBOSOMAL RNA PROCESSING PROTEIN"/>
    <property type="match status" value="1"/>
</dbReference>
<dbReference type="Gene3D" id="3.30.230.70">
    <property type="entry name" value="GHMP Kinase, N-terminal domain"/>
    <property type="match status" value="1"/>
</dbReference>
<feature type="domain" description="Exoribonuclease phosphorolytic" evidence="8">
    <location>
        <begin position="210"/>
        <end position="272"/>
    </location>
</feature>
<dbReference type="SUPFAM" id="SSF54211">
    <property type="entry name" value="Ribosomal protein S5 domain 2-like"/>
    <property type="match status" value="1"/>
</dbReference>
<organism evidence="9 10">
    <name type="scientific">Paramicrosporidium saccamoebae</name>
    <dbReference type="NCBI Taxonomy" id="1246581"/>
    <lineage>
        <taxon>Eukaryota</taxon>
        <taxon>Fungi</taxon>
        <taxon>Fungi incertae sedis</taxon>
        <taxon>Cryptomycota</taxon>
        <taxon>Cryptomycota incertae sedis</taxon>
        <taxon>Paramicrosporidium</taxon>
    </lineage>
</organism>
<dbReference type="Proteomes" id="UP000240830">
    <property type="component" value="Unassembled WGS sequence"/>
</dbReference>
<evidence type="ECO:0000259" key="7">
    <source>
        <dbReference type="Pfam" id="PF01138"/>
    </source>
</evidence>
<dbReference type="GO" id="GO:0071038">
    <property type="term" value="P:TRAMP-dependent tRNA surveillance pathway"/>
    <property type="evidence" value="ECO:0007669"/>
    <property type="project" value="TreeGrafter"/>
</dbReference>
<dbReference type="GO" id="GO:0034475">
    <property type="term" value="P:U4 snRNA 3'-end processing"/>
    <property type="evidence" value="ECO:0007669"/>
    <property type="project" value="TreeGrafter"/>
</dbReference>
<comment type="similarity">
    <text evidence="3">Belongs to the RNase PH family.</text>
</comment>
<dbReference type="GO" id="GO:0005730">
    <property type="term" value="C:nucleolus"/>
    <property type="evidence" value="ECO:0007669"/>
    <property type="project" value="UniProtKB-SubCell"/>
</dbReference>
<dbReference type="GO" id="GO:0000467">
    <property type="term" value="P:exonucleolytic trimming to generate mature 3'-end of 5.8S rRNA from tricistronic rRNA transcript (SSU-rRNA, 5.8S rRNA, LSU-rRNA)"/>
    <property type="evidence" value="ECO:0007669"/>
    <property type="project" value="TreeGrafter"/>
</dbReference>
<proteinExistence type="inferred from homology"/>
<dbReference type="OrthoDB" id="272245at2759"/>
<dbReference type="InterPro" id="IPR027408">
    <property type="entry name" value="PNPase/RNase_PH_dom_sf"/>
</dbReference>
<feature type="domain" description="Exoribonuclease phosphorolytic" evidence="7">
    <location>
        <begin position="45"/>
        <end position="180"/>
    </location>
</feature>
<dbReference type="InterPro" id="IPR020568">
    <property type="entry name" value="Ribosomal_Su5_D2-typ_SF"/>
</dbReference>